<dbReference type="Pfam" id="PF13749">
    <property type="entry name" value="HATPase_c_4"/>
    <property type="match status" value="1"/>
</dbReference>
<dbReference type="HOGENOM" id="CLU_024970_3_2_2"/>
<evidence type="ECO:0000313" key="3">
    <source>
        <dbReference type="Proteomes" id="UP000008680"/>
    </source>
</evidence>
<dbReference type="PANTHER" id="PTHR30595">
    <property type="entry name" value="GLPR-RELATED TRANSCRIPTIONAL REPRESSOR"/>
    <property type="match status" value="1"/>
</dbReference>
<dbReference type="InterPro" id="IPR038475">
    <property type="entry name" value="RecG_C_sf"/>
</dbReference>
<dbReference type="Gene3D" id="3.30.565.60">
    <property type="match status" value="1"/>
</dbReference>
<protein>
    <submittedName>
        <fullName evidence="2">Transcriptional regulator</fullName>
    </submittedName>
</protein>
<keyword evidence="3" id="KW-1185">Reference proteome</keyword>
<dbReference type="EMBL" id="CP001719">
    <property type="protein sequence ID" value="ADC45925.1"/>
    <property type="molecule type" value="Genomic_DNA"/>
</dbReference>
<sequence length="487" mass="56841">MTVKVFISSNQNEFFEERKLIKKELESDSMFKNYVDVFVFEENEARSLSPQENFIEGLYNSDVYIGLIGSSYGDIKDNGLSSTEYEYEIFSRLKNKQNIYFFIKDSNEREDKALDFIERIKSDTSFKIFHNTVELIEEIKRSLKAHINQSLSNQEFDFQLLAESSCDDVSKEALDLLFDSIDYQPILDLLGNRDMESILEILSLGKKDLSGTFRLNNAGALFLAENIEKFNIEHEVKLVRFKGNTKLEMIDKCYTTSPFFILLKEFEHFYWKNIKVGSVINGLRRVNIPEYPFNAIREAMINALAHRDYSFKGSFIQFYIYDDRIEIISPGNLLYPLKVSNLKNIEVPVHRNKNICNLFSKTIFMEHVGSGIQRMCDEMRKSGLREPEFINGEGFFKVIFWGPNGKLIYPEEAVDNNVLDLTKVGLNDRQIRALSRIVNEKVKYSYERYSNEFDVSKSTSKRDLNDLAKKGLVIENKSNRRNYYFVE</sequence>
<accession>D3DYK5</accession>
<dbReference type="Proteomes" id="UP000008680">
    <property type="component" value="Chromosome"/>
</dbReference>
<dbReference type="KEGG" id="mru:mru_0073"/>
<dbReference type="PATRIC" id="fig|634498.28.peg.77"/>
<dbReference type="SUPFAM" id="SSF46785">
    <property type="entry name" value="Winged helix' DNA-binding domain"/>
    <property type="match status" value="1"/>
</dbReference>
<dbReference type="eggNOG" id="arCOG03296">
    <property type="taxonomic scope" value="Archaea"/>
</dbReference>
<dbReference type="InterPro" id="IPR036390">
    <property type="entry name" value="WH_DNA-bd_sf"/>
</dbReference>
<dbReference type="AlphaFoldDB" id="D3DYK5"/>
<name>D3DYK5_METRM</name>
<organism evidence="2 3">
    <name type="scientific">Methanobrevibacter ruminantium (strain ATCC 35063 / DSM 1093 / JCM 13430 / OCM 146 / M1)</name>
    <name type="common">Methanobacterium ruminantium</name>
    <dbReference type="NCBI Taxonomy" id="634498"/>
    <lineage>
        <taxon>Archaea</taxon>
        <taxon>Methanobacteriati</taxon>
        <taxon>Methanobacteriota</taxon>
        <taxon>Methanomada group</taxon>
        <taxon>Methanobacteria</taxon>
        <taxon>Methanobacteriales</taxon>
        <taxon>Methanobacteriaceae</taxon>
        <taxon>Methanobrevibacter</taxon>
    </lineage>
</organism>
<dbReference type="InterPro" id="IPR025139">
    <property type="entry name" value="DUF4062"/>
</dbReference>
<feature type="domain" description="DUF4062" evidence="1">
    <location>
        <begin position="4"/>
        <end position="88"/>
    </location>
</feature>
<dbReference type="Pfam" id="PF13271">
    <property type="entry name" value="DUF4062"/>
    <property type="match status" value="1"/>
</dbReference>
<dbReference type="PANTHER" id="PTHR30595:SF6">
    <property type="entry name" value="SCHLAFEN ALBA-2 DOMAIN-CONTAINING PROTEIN"/>
    <property type="match status" value="1"/>
</dbReference>
<dbReference type="STRING" id="634498.mru_0073"/>
<reference evidence="2 3" key="1">
    <citation type="journal article" date="2010" name="PLoS ONE">
        <title>The genome sequence of the rumen methanogen Methanobrevibacter ruminantium reveals new possibilities for controlling ruminant methane emissions.</title>
        <authorList>
            <person name="Leahy S.C."/>
            <person name="Kelly W.J."/>
            <person name="Altermann E."/>
            <person name="Ronimus R.S."/>
            <person name="Yeoman C.J."/>
            <person name="Pacheco D.M."/>
            <person name="Li D."/>
            <person name="Kong Z."/>
            <person name="McTavish S."/>
            <person name="Sang C."/>
            <person name="Lambie S.C."/>
            <person name="Janssen P.H."/>
            <person name="Dey D."/>
            <person name="Attwood G.T."/>
        </authorList>
    </citation>
    <scope>NUCLEOTIDE SEQUENCE [LARGE SCALE GENOMIC DNA]</scope>
    <source>
        <strain evidence="3">ATCC 35063 / DSM 1093 / JCM 13430 / OCM 146 / M1</strain>
    </source>
</reference>
<proteinExistence type="predicted"/>
<dbReference type="eggNOG" id="arCOG06876">
    <property type="taxonomic scope" value="Archaea"/>
</dbReference>
<gene>
    <name evidence="2" type="ordered locus">mru_0073</name>
</gene>
<evidence type="ECO:0000259" key="1">
    <source>
        <dbReference type="Pfam" id="PF13271"/>
    </source>
</evidence>
<evidence type="ECO:0000313" key="2">
    <source>
        <dbReference type="EMBL" id="ADC45925.1"/>
    </source>
</evidence>